<keyword evidence="2" id="KW-1185">Reference proteome</keyword>
<gene>
    <name evidence="1" type="ORF">H8S64_21895</name>
</gene>
<dbReference type="RefSeq" id="WP_186978703.1">
    <property type="nucleotide sequence ID" value="NZ_JACOOH010000024.1"/>
</dbReference>
<protein>
    <submittedName>
        <fullName evidence="1">Uncharacterized protein</fullName>
    </submittedName>
</protein>
<evidence type="ECO:0000313" key="2">
    <source>
        <dbReference type="Proteomes" id="UP000646484"/>
    </source>
</evidence>
<organism evidence="1 2">
    <name type="scientific">Butyricimonas hominis</name>
    <dbReference type="NCBI Taxonomy" id="2763032"/>
    <lineage>
        <taxon>Bacteria</taxon>
        <taxon>Pseudomonadati</taxon>
        <taxon>Bacteroidota</taxon>
        <taxon>Bacteroidia</taxon>
        <taxon>Bacteroidales</taxon>
        <taxon>Odoribacteraceae</taxon>
        <taxon>Butyricimonas</taxon>
    </lineage>
</organism>
<comment type="caution">
    <text evidence="1">The sequence shown here is derived from an EMBL/GenBank/DDBJ whole genome shotgun (WGS) entry which is preliminary data.</text>
</comment>
<evidence type="ECO:0000313" key="1">
    <source>
        <dbReference type="EMBL" id="MBC5623749.1"/>
    </source>
</evidence>
<accession>A0ABR7D7G9</accession>
<proteinExistence type="predicted"/>
<reference evidence="1 2" key="1">
    <citation type="submission" date="2020-08" db="EMBL/GenBank/DDBJ databases">
        <title>Genome public.</title>
        <authorList>
            <person name="Liu C."/>
            <person name="Sun Q."/>
        </authorList>
    </citation>
    <scope>NUCLEOTIDE SEQUENCE [LARGE SCALE GENOMIC DNA]</scope>
    <source>
        <strain evidence="1 2">NSJ-56</strain>
    </source>
</reference>
<name>A0ABR7D7G9_9BACT</name>
<dbReference type="EMBL" id="JACOOH010000024">
    <property type="protein sequence ID" value="MBC5623749.1"/>
    <property type="molecule type" value="Genomic_DNA"/>
</dbReference>
<dbReference type="Proteomes" id="UP000646484">
    <property type="component" value="Unassembled WGS sequence"/>
</dbReference>
<sequence>MEASKISFDDNYTLNIFSEYLNKNLMVVISDELEASEEELTLDYRSKIAAFINDTPTWYNQVCQEIIKWVKLTYNISIESTDIELMIIFILFEQSEKELFGLDFRLTVDAEHGCGIQLKINNGHYEIAKIGIADIALG</sequence>